<evidence type="ECO:0000256" key="2">
    <source>
        <dbReference type="ARBA" id="ARBA00022729"/>
    </source>
</evidence>
<dbReference type="SUPFAM" id="SSF50911">
    <property type="entry name" value="Mannose 6-phosphate receptor domain"/>
    <property type="match status" value="1"/>
</dbReference>
<evidence type="ECO:0000256" key="4">
    <source>
        <dbReference type="ARBA" id="ARBA00023157"/>
    </source>
</evidence>
<dbReference type="Proteomes" id="UP001162087">
    <property type="component" value="Chromosome 4"/>
</dbReference>
<organism evidence="7 8">
    <name type="scientific">Saccharomyces kudriavzevii (strain ATCC MYA-4449 / AS 2.2408 / CBS 8840 / NBRC 1802 / NCYC 2889)</name>
    <name type="common">Yeast</name>
    <dbReference type="NCBI Taxonomy" id="226230"/>
    <lineage>
        <taxon>Eukaryota</taxon>
        <taxon>Fungi</taxon>
        <taxon>Dikarya</taxon>
        <taxon>Ascomycota</taxon>
        <taxon>Saccharomycotina</taxon>
        <taxon>Saccharomycetes</taxon>
        <taxon>Saccharomycetales</taxon>
        <taxon>Saccharomycetaceae</taxon>
        <taxon>Saccharomyces</taxon>
    </lineage>
</organism>
<dbReference type="GO" id="GO:0017177">
    <property type="term" value="C:glucosidase II complex"/>
    <property type="evidence" value="ECO:0007669"/>
    <property type="project" value="TreeGrafter"/>
</dbReference>
<dbReference type="RefSeq" id="XP_056086862.1">
    <property type="nucleotide sequence ID" value="XM_056226997.1"/>
</dbReference>
<dbReference type="InterPro" id="IPR039794">
    <property type="entry name" value="Gtb1-like"/>
</dbReference>
<dbReference type="InterPro" id="IPR028146">
    <property type="entry name" value="PRKCSH_N"/>
</dbReference>
<keyword evidence="4" id="KW-1015">Disulfide bond</keyword>
<dbReference type="GO" id="GO:0006491">
    <property type="term" value="P:N-glycan processing"/>
    <property type="evidence" value="ECO:0007669"/>
    <property type="project" value="TreeGrafter"/>
</dbReference>
<dbReference type="GeneID" id="80923162"/>
<evidence type="ECO:0000256" key="3">
    <source>
        <dbReference type="ARBA" id="ARBA00022824"/>
    </source>
</evidence>
<protein>
    <recommendedName>
        <fullName evidence="1">Glucosidase 2 subunit beta</fullName>
    </recommendedName>
</protein>
<keyword evidence="2 5" id="KW-0732">Signal</keyword>
<accession>A0AA35NP27</accession>
<evidence type="ECO:0000313" key="7">
    <source>
        <dbReference type="EMBL" id="CAI4058551.1"/>
    </source>
</evidence>
<evidence type="ECO:0000256" key="5">
    <source>
        <dbReference type="SAM" id="SignalP"/>
    </source>
</evidence>
<keyword evidence="3" id="KW-0256">Endoplasmic reticulum</keyword>
<sequence length="707" mass="79877">MVSTSLLFLLVIEQAPLVLTLQPFLGNKPEYIIGVPREKQHLYASNEPDLTKWHCLSGDNIVLNLNQINDGVCDCPDGSDEPGTAACEDDVFQKVAEQSSEMGKYFFCDNKNFISRYIRISEVADGICDCCDCSDEMLSGYKPFDVGSDCSQLKNEFDAMASAELLSYQKGKMALNALEKKYGVKEDVSVSEFSTEKDKQQLSDKITSLSNKLAKEKTKLYQARRNYFGQLEIQDPILYRFEQLNISVLASEVYSSFAMVSLVSKSYEDIVKILNELSEGYESSLNDKVVNDNVKKFRKLKRQAERAKITADSAIDEEQRENLCLFFTKEVPKIFLERKSEHSLRYVIGKSNFVQALIVGKINYTKDILEYVSEFRSVMDDISRNYNVNFQDAAVKAAVDSYNHYLSEHGTLTKETNMRPSAILLELLNEMTSFVNENAPKILPSDTAESDQGANDHHNGTFGGLRNWLWAGLPKIDLFSSRANLITLEKQFRSYEAAVAQLDIKLEFKKAYQKILHDTPSEGNDATAAELTELLKRMGSQSYCIEDVLDSYSYKICLQKPMVEGTICQSEDKSGGKKVLIGHFKTLGFDADLNMNKYVEHLKATYGESSDLTSNLASMREGDDKAQYYIFGNLNELNNGLVLQYEDGDQCWNGPRRSATVFVRCSDTFKIRSVHEVTKCNYIFDVTGPMGCNKTFEYEPPKFNLGN</sequence>
<dbReference type="InterPro" id="IPR044865">
    <property type="entry name" value="MRH_dom"/>
</dbReference>
<dbReference type="InterPro" id="IPR036607">
    <property type="entry name" value="PRKCSH"/>
</dbReference>
<feature type="chain" id="PRO_5041412796" description="Glucosidase 2 subunit beta" evidence="5">
    <location>
        <begin position="21"/>
        <end position="707"/>
    </location>
</feature>
<gene>
    <name evidence="7" type="primary">SKDI04G4360</name>
    <name evidence="7" type="ORF">SKDI_04G4360</name>
</gene>
<dbReference type="Gene3D" id="2.70.130.10">
    <property type="entry name" value="Mannose-6-phosphate receptor binding domain"/>
    <property type="match status" value="1"/>
</dbReference>
<dbReference type="InterPro" id="IPR009011">
    <property type="entry name" value="Man6P_isomerase_rcpt-bd_dom_sf"/>
</dbReference>
<dbReference type="AlphaFoldDB" id="A0AA35NP27"/>
<dbReference type="PANTHER" id="PTHR12630:SF1">
    <property type="entry name" value="GLUCOSIDASE 2 SUBUNIT BETA"/>
    <property type="match status" value="1"/>
</dbReference>
<name>A0AA35NP27_SACK1</name>
<dbReference type="PANTHER" id="PTHR12630">
    <property type="entry name" value="N-LINKED OLIGOSACCHARIDE PROCESSING"/>
    <property type="match status" value="1"/>
</dbReference>
<keyword evidence="8" id="KW-1185">Reference proteome</keyword>
<dbReference type="EMBL" id="OX365899">
    <property type="protein sequence ID" value="CAI4058551.1"/>
    <property type="molecule type" value="Genomic_DNA"/>
</dbReference>
<evidence type="ECO:0000256" key="1">
    <source>
        <dbReference type="ARBA" id="ARBA00022387"/>
    </source>
</evidence>
<evidence type="ECO:0000259" key="6">
    <source>
        <dbReference type="PROSITE" id="PS51914"/>
    </source>
</evidence>
<feature type="domain" description="MRH" evidence="6">
    <location>
        <begin position="542"/>
        <end position="694"/>
    </location>
</feature>
<feature type="signal peptide" evidence="5">
    <location>
        <begin position="1"/>
        <end position="20"/>
    </location>
</feature>
<dbReference type="Pfam" id="PF12999">
    <property type="entry name" value="PRKCSH-like"/>
    <property type="match status" value="1"/>
</dbReference>
<evidence type="ECO:0000313" key="8">
    <source>
        <dbReference type="Proteomes" id="UP001162087"/>
    </source>
</evidence>
<dbReference type="Pfam" id="PF13015">
    <property type="entry name" value="PRKCSH_1"/>
    <property type="match status" value="1"/>
</dbReference>
<proteinExistence type="predicted"/>
<dbReference type="PROSITE" id="PS51914">
    <property type="entry name" value="MRH"/>
    <property type="match status" value="1"/>
</dbReference>
<reference evidence="7" key="1">
    <citation type="submission" date="2022-10" db="EMBL/GenBank/DDBJ databases">
        <authorList>
            <person name="Byrne P K."/>
        </authorList>
    </citation>
    <scope>NUCLEOTIDE SEQUENCE</scope>
    <source>
        <strain evidence="7">IFO1802</strain>
    </source>
</reference>